<comment type="subcellular location">
    <subcellularLocation>
        <location evidence="1">Cell membrane</location>
        <topology evidence="1">Multi-pass membrane protein</topology>
    </subcellularLocation>
</comment>
<dbReference type="EMBL" id="LC494356">
    <property type="protein sequence ID" value="BBM63156.1"/>
    <property type="molecule type" value="Genomic_DNA"/>
</dbReference>
<feature type="transmembrane region" description="Helical" evidence="6">
    <location>
        <begin position="178"/>
        <end position="197"/>
    </location>
</feature>
<evidence type="ECO:0000256" key="4">
    <source>
        <dbReference type="ARBA" id="ARBA00022989"/>
    </source>
</evidence>
<feature type="transmembrane region" description="Helical" evidence="6">
    <location>
        <begin position="88"/>
        <end position="113"/>
    </location>
</feature>
<dbReference type="PANTHER" id="PTHR30250:SF30">
    <property type="entry name" value="LIPID III FLIPPASE"/>
    <property type="match status" value="1"/>
</dbReference>
<keyword evidence="3 6" id="KW-0812">Transmembrane</keyword>
<dbReference type="AlphaFoldDB" id="A0A5A4U7J2"/>
<evidence type="ECO:0000256" key="1">
    <source>
        <dbReference type="ARBA" id="ARBA00004651"/>
    </source>
</evidence>
<dbReference type="CDD" id="cd13125">
    <property type="entry name" value="MATE_like_10"/>
    <property type="match status" value="1"/>
</dbReference>
<feature type="transmembrane region" description="Helical" evidence="6">
    <location>
        <begin position="119"/>
        <end position="138"/>
    </location>
</feature>
<name>A0A5A4U7J2_ESCAL</name>
<feature type="transmembrane region" description="Helical" evidence="6">
    <location>
        <begin position="218"/>
        <end position="238"/>
    </location>
</feature>
<dbReference type="RefSeq" id="WP_085456346.1">
    <property type="nucleotide sequence ID" value="NZ_JAWJKO010000013.1"/>
</dbReference>
<keyword evidence="2" id="KW-1003">Cell membrane</keyword>
<feature type="transmembrane region" description="Helical" evidence="6">
    <location>
        <begin position="258"/>
        <end position="279"/>
    </location>
</feature>
<evidence type="ECO:0000256" key="2">
    <source>
        <dbReference type="ARBA" id="ARBA00022475"/>
    </source>
</evidence>
<dbReference type="GO" id="GO:0005886">
    <property type="term" value="C:plasma membrane"/>
    <property type="evidence" value="ECO:0007669"/>
    <property type="project" value="UniProtKB-SubCell"/>
</dbReference>
<feature type="transmembrane region" description="Helical" evidence="6">
    <location>
        <begin position="299"/>
        <end position="316"/>
    </location>
</feature>
<evidence type="ECO:0000256" key="3">
    <source>
        <dbReference type="ARBA" id="ARBA00022692"/>
    </source>
</evidence>
<feature type="transmembrane region" description="Helical" evidence="6">
    <location>
        <begin position="391"/>
        <end position="411"/>
    </location>
</feature>
<gene>
    <name evidence="7" type="primary">wzx</name>
</gene>
<dbReference type="PANTHER" id="PTHR30250">
    <property type="entry name" value="PST FAMILY PREDICTED COLANIC ACID TRANSPORTER"/>
    <property type="match status" value="1"/>
</dbReference>
<keyword evidence="4 6" id="KW-1133">Transmembrane helix</keyword>
<reference evidence="7" key="1">
    <citation type="submission" date="2019-07" db="EMBL/GenBank/DDBJ databases">
        <title>Overview of O-antigen diversity of Escherichia albertii, an emerging enteropathogen; genetic structure, serology, and development of O-genotyping method.</title>
        <authorList>
            <person name="Ooka T."/>
            <person name="Seto K."/>
            <person name="Ogura Y."/>
            <person name="Iguchi A."/>
            <person name="Imura N."/>
            <person name="Honda M."/>
            <person name="Etoh Y."/>
            <person name="Ikeda T."/>
            <person name="Sugitani W."/>
            <person name="Konno T."/>
            <person name="Kawano K."/>
            <person name="Kudo Y."/>
            <person name="Murakami K."/>
            <person name="Hayashi T."/>
            <person name="Nishi J."/>
        </authorList>
    </citation>
    <scope>NUCLEOTIDE SEQUENCE</scope>
    <source>
        <strain evidence="7">B156</strain>
    </source>
</reference>
<feature type="transmembrane region" description="Helical" evidence="6">
    <location>
        <begin position="336"/>
        <end position="353"/>
    </location>
</feature>
<dbReference type="InterPro" id="IPR050833">
    <property type="entry name" value="Poly_Biosynth_Transport"/>
</dbReference>
<evidence type="ECO:0000256" key="5">
    <source>
        <dbReference type="ARBA" id="ARBA00023136"/>
    </source>
</evidence>
<feature type="transmembrane region" description="Helical" evidence="6">
    <location>
        <begin position="365"/>
        <end position="385"/>
    </location>
</feature>
<sequence>MRKLLTVTFFTGLLTLFRMGTGFLVSKIIAVQAGPSGLALLAQIQNLATVLNGVVGASSSIALVKYTSENIAGGYKQCTPWWRASLKCTLFLLAIFVPLGIIFSNYIAIWLFSDVSYSTYIRIISCLLPFSVLGTALNSVINGQQFYKKYILLGGVSVSIATLIMISMIYLYGIKGALAAASVQLGFIGIVSLLLCIKEPWIRINFWLGKTSKNHVNGIVGYMAMALISVISMPLSLMAIRYSMAKNLGWDITGEWQLVWKISEVYLSVLTISLSTYYLPRLSKLKTYDDILKEVNKTAFFIFPIVVFLAILVYFSRDLIINLLFSSQFENARDLFLVQLSGDVIKIIGWLYAYPMIATGAKKWFIGSELLFCSTLFILSYIFMLKYGAQGVNLGYLVNYVLYILFVLLNLKKILPRNHS</sequence>
<organism evidence="7">
    <name type="scientific">Escherichia albertii</name>
    <dbReference type="NCBI Taxonomy" id="208962"/>
    <lineage>
        <taxon>Bacteria</taxon>
        <taxon>Pseudomonadati</taxon>
        <taxon>Pseudomonadota</taxon>
        <taxon>Gammaproteobacteria</taxon>
        <taxon>Enterobacterales</taxon>
        <taxon>Enterobacteriaceae</taxon>
        <taxon>Escherichia</taxon>
    </lineage>
</organism>
<feature type="transmembrane region" description="Helical" evidence="6">
    <location>
        <begin position="150"/>
        <end position="172"/>
    </location>
</feature>
<protein>
    <submittedName>
        <fullName evidence="7">O-antigen flippase</fullName>
    </submittedName>
</protein>
<evidence type="ECO:0000313" key="7">
    <source>
        <dbReference type="EMBL" id="BBM63156.1"/>
    </source>
</evidence>
<dbReference type="InterPro" id="IPR044550">
    <property type="entry name" value="WzxE"/>
</dbReference>
<dbReference type="GO" id="GO:0009246">
    <property type="term" value="P:enterobacterial common antigen biosynthetic process"/>
    <property type="evidence" value="ECO:0007669"/>
    <property type="project" value="InterPro"/>
</dbReference>
<keyword evidence="5 6" id="KW-0472">Membrane</keyword>
<evidence type="ECO:0000256" key="6">
    <source>
        <dbReference type="SAM" id="Phobius"/>
    </source>
</evidence>
<proteinExistence type="predicted"/>
<accession>A0A5A4U7J2</accession>
<feature type="transmembrane region" description="Helical" evidence="6">
    <location>
        <begin position="49"/>
        <end position="67"/>
    </location>
</feature>